<dbReference type="GO" id="GO:0005576">
    <property type="term" value="C:extracellular region"/>
    <property type="evidence" value="ECO:0007669"/>
    <property type="project" value="UniProtKB-SubCell"/>
</dbReference>
<proteinExistence type="predicted"/>
<feature type="transmembrane region" description="Helical" evidence="9">
    <location>
        <begin position="1176"/>
        <end position="1195"/>
    </location>
</feature>
<feature type="transmembrane region" description="Helical" evidence="9">
    <location>
        <begin position="982"/>
        <end position="1007"/>
    </location>
</feature>
<evidence type="ECO:0000256" key="2">
    <source>
        <dbReference type="ARBA" id="ARBA00004442"/>
    </source>
</evidence>
<evidence type="ECO:0000256" key="4">
    <source>
        <dbReference type="ARBA" id="ARBA00022525"/>
    </source>
</evidence>
<evidence type="ECO:0000256" key="1">
    <source>
        <dbReference type="ARBA" id="ARBA00004196"/>
    </source>
</evidence>
<evidence type="ECO:0000256" key="3">
    <source>
        <dbReference type="ARBA" id="ARBA00004613"/>
    </source>
</evidence>
<dbReference type="SUPFAM" id="SSF51126">
    <property type="entry name" value="Pectin lyase-like"/>
    <property type="match status" value="1"/>
</dbReference>
<evidence type="ECO:0000256" key="6">
    <source>
        <dbReference type="ARBA" id="ARBA00023136"/>
    </source>
</evidence>
<feature type="transmembrane region" description="Helical" evidence="9">
    <location>
        <begin position="1146"/>
        <end position="1164"/>
    </location>
</feature>
<feature type="transmembrane region" description="Helical" evidence="9">
    <location>
        <begin position="1108"/>
        <end position="1126"/>
    </location>
</feature>
<dbReference type="InterPro" id="IPR011050">
    <property type="entry name" value="Pectin_lyase_fold/virulence"/>
</dbReference>
<keyword evidence="9" id="KW-0812">Transmembrane</keyword>
<keyword evidence="5 10" id="KW-0732">Signal</keyword>
<feature type="signal peptide" evidence="10">
    <location>
        <begin position="1"/>
        <end position="27"/>
    </location>
</feature>
<dbReference type="PhylomeDB" id="A7S3G5"/>
<feature type="transmembrane region" description="Helical" evidence="9">
    <location>
        <begin position="1075"/>
        <end position="1096"/>
    </location>
</feature>
<name>A7S3G5_NEMVE</name>
<dbReference type="InterPro" id="IPR003368">
    <property type="entry name" value="POMP_repeat"/>
</dbReference>
<dbReference type="GO" id="GO:0005737">
    <property type="term" value="C:cytoplasm"/>
    <property type="evidence" value="ECO:0000318"/>
    <property type="project" value="GO_Central"/>
</dbReference>
<dbReference type="NCBIfam" id="TIGR01376">
    <property type="entry name" value="POMP_repeat"/>
    <property type="match status" value="1"/>
</dbReference>
<dbReference type="InterPro" id="IPR012334">
    <property type="entry name" value="Pectin_lyas_fold"/>
</dbReference>
<keyword evidence="7" id="KW-0998">Cell outer membrane</keyword>
<feature type="transmembrane region" description="Helical" evidence="9">
    <location>
        <begin position="1028"/>
        <end position="1055"/>
    </location>
</feature>
<keyword evidence="4" id="KW-0964">Secreted</keyword>
<feature type="region of interest" description="Disordered" evidence="8">
    <location>
        <begin position="1271"/>
        <end position="1290"/>
    </location>
</feature>
<feature type="chain" id="PRO_5002714082" evidence="10">
    <location>
        <begin position="28"/>
        <end position="1523"/>
    </location>
</feature>
<dbReference type="InterPro" id="IPR043460">
    <property type="entry name" value="MEDAG/TEX26"/>
</dbReference>
<dbReference type="InParanoid" id="A7S3G5"/>
<evidence type="ECO:0000313" key="12">
    <source>
        <dbReference type="Proteomes" id="UP000001593"/>
    </source>
</evidence>
<dbReference type="HOGENOM" id="CLU_247636_0_0_1"/>
<feature type="transmembrane region" description="Helical" evidence="9">
    <location>
        <begin position="891"/>
        <end position="909"/>
    </location>
</feature>
<dbReference type="PANTHER" id="PTHR33769:SF2">
    <property type="entry name" value="TESTIS-EXPRESSED PROTEIN 26"/>
    <property type="match status" value="1"/>
</dbReference>
<evidence type="ECO:0000256" key="7">
    <source>
        <dbReference type="ARBA" id="ARBA00023237"/>
    </source>
</evidence>
<dbReference type="OMA" id="RTHYSHE"/>
<dbReference type="Proteomes" id="UP000001593">
    <property type="component" value="Unassembled WGS sequence"/>
</dbReference>
<organism evidence="11 12">
    <name type="scientific">Nematostella vectensis</name>
    <name type="common">Starlet sea anemone</name>
    <dbReference type="NCBI Taxonomy" id="45351"/>
    <lineage>
        <taxon>Eukaryota</taxon>
        <taxon>Metazoa</taxon>
        <taxon>Cnidaria</taxon>
        <taxon>Anthozoa</taxon>
        <taxon>Hexacorallia</taxon>
        <taxon>Actiniaria</taxon>
        <taxon>Edwardsiidae</taxon>
        <taxon>Nematostella</taxon>
    </lineage>
</organism>
<evidence type="ECO:0000256" key="10">
    <source>
        <dbReference type="SAM" id="SignalP"/>
    </source>
</evidence>
<dbReference type="PANTHER" id="PTHR33769">
    <property type="entry name" value="TESTIS-EXPRESSED PROTEIN 26 ISOFORM X3"/>
    <property type="match status" value="1"/>
</dbReference>
<sequence>MGDFRVSFGLAWLIIALFWSSASLSNAQWLHEITVNNKHGHDNSSCLKDNSSWPCKTIDFALDNLHKNSTRILIEQPDKNSSYLLKNNHTIVNLILIELIGKTDTSPIKIECGSEVGLSFHFCEGISMKMLEFSSCGRIQHSAPADNFNRSVEFYAGVFLANCKDFFMENCTVFGSPGKGLVLYDVGGNVNISASTFENNTPLYPSNTKEQLSAGGGLSVLFTQYGALPPFNATKEQQLNYTTKSTYHITNCTFKNNHRANYSDSYCDLAVPFQRGGGMSILFHGIASNNMIMIDNCDFIRNSALWGAGLFLLFLDSSEGNQVYLANSKMESNEAALGGGGVRSGSEIDQRKVLQSNNISYKNLEFVNNSAVFGGAFSHYGPAYTPISEDDHRVIRLKECSFRGNKATLGSALGVSLNNYNEFGIGPQVPYLLQIEDTVFTDNSIIKTEDKVVIGQGALYTTNTPVILKGDNSFTDNSNTAILLDNAALKVYGRTNFSNNRGINGGAIALYGQSRIITTHESYLQFENNTAKKKGGALYVQAPGPGIVAFKTRQLRRHNCFLGYENDAKQEVSINHVEEWKTRLEFLNNNAQLYLGGDAIYATSLQACFRANESRMSNTAFEWKGVVSFTGQTAEEISTDPVYIDINRQEWSVAPSEVFDATVILLDEKGNKVYGTIQIDISTDSQVSLDLPSKLFVVDVDVNTQESKLRNLKLKGIELSEFQIHISSLAGDIIQSVKTQLKKCNPGFKQKAKNSSTCVCANSDGPSKWTEGIYLCNGDGKTLYLKTGYWGGDVNDTFITLPCPPGYCNNHNQYSISSDYYTYDRSTMCGDNRDPGILLCGECKKNYSIIIGDEKCAPESDCNLLWWQILLFIIVIPTLVLIVLKVNINLFTSYLNSWLFFYQVLDILLNKGGKLGPVITVIIKLANLQIPGIGTCLFKCFNNMKKLGLNYLIPGYVLFILLIIMAVSKHRLCRNCYVNRNVFRAFCTLIVLCYTSITTISFHIIYVKQIPSGWVFYMDGKIELTKNCPAYIIVLFTLAILLILTFVFVFPVVLVFRSKFLSFLDPFVDIFQDCYHQNLVFFAAYFFVCRIALILVDVFADEGPFKRSLLEFFTLVFLLVFVYFKPYRSQTVSSPTNYEWLNTVDSLFLTILCFITILCSAQTMDASALTKNGFRWLLNNFAVCPGLAYNVAKYYPATELLSDKDRCKELMKSLGLSSDPGNWYSPARRSKTPSPRPPSSRPSSRRRNMESFTKNPDLFYMTTHQREFGGDNGAPAANARPSTAKIFPSRDDAGETTYQTEYCEKSVKPNEMTRVGTSSGNRRNNPHPSEAFMVWKFPGRGPPALDPCEYNTENMEEVCFDHLKSTYQSDYTGIPQGVQVQTVFEGDVKYSLKKPPRTLDSTARHSYQKPLIRDELKCNFSRYGANKNKYKPTVGAVPTVSAKSPQMHLYGRTHYSHEYYRKELTRENQKHYKSGPIPALEEFLNHAKPQEKENLIKSLQKIASQGNKHTRDPDWLSQWSGPS</sequence>
<evidence type="ECO:0000256" key="9">
    <source>
        <dbReference type="SAM" id="Phobius"/>
    </source>
</evidence>
<feature type="transmembrane region" description="Helical" evidence="9">
    <location>
        <begin position="864"/>
        <end position="884"/>
    </location>
</feature>
<dbReference type="Gene3D" id="2.160.20.10">
    <property type="entry name" value="Single-stranded right-handed beta-helix, Pectin lyase-like"/>
    <property type="match status" value="1"/>
</dbReference>
<protein>
    <submittedName>
        <fullName evidence="11">Uncharacterized protein</fullName>
    </submittedName>
</protein>
<comment type="subcellular location">
    <subcellularLocation>
        <location evidence="1">Cell envelope</location>
    </subcellularLocation>
    <subcellularLocation>
        <location evidence="2">Cell outer membrane</location>
    </subcellularLocation>
    <subcellularLocation>
        <location evidence="3">Secreted</location>
    </subcellularLocation>
</comment>
<keyword evidence="6 9" id="KW-0472">Membrane</keyword>
<reference evidence="11 12" key="1">
    <citation type="journal article" date="2007" name="Science">
        <title>Sea anemone genome reveals ancestral eumetazoan gene repertoire and genomic organization.</title>
        <authorList>
            <person name="Putnam N.H."/>
            <person name="Srivastava M."/>
            <person name="Hellsten U."/>
            <person name="Dirks B."/>
            <person name="Chapman J."/>
            <person name="Salamov A."/>
            <person name="Terry A."/>
            <person name="Shapiro H."/>
            <person name="Lindquist E."/>
            <person name="Kapitonov V.V."/>
            <person name="Jurka J."/>
            <person name="Genikhovich G."/>
            <person name="Grigoriev I.V."/>
            <person name="Lucas S.M."/>
            <person name="Steele R.E."/>
            <person name="Finnerty J.R."/>
            <person name="Technau U."/>
            <person name="Martindale M.Q."/>
            <person name="Rokhsar D.S."/>
        </authorList>
    </citation>
    <scope>NUCLEOTIDE SEQUENCE [LARGE SCALE GENOMIC DNA]</scope>
    <source>
        <strain evidence="12">CH2 X CH6</strain>
    </source>
</reference>
<keyword evidence="9" id="KW-1133">Transmembrane helix</keyword>
<feature type="region of interest" description="Disordered" evidence="8">
    <location>
        <begin position="1221"/>
        <end position="1256"/>
    </location>
</feature>
<keyword evidence="12" id="KW-1185">Reference proteome</keyword>
<evidence type="ECO:0000256" key="5">
    <source>
        <dbReference type="ARBA" id="ARBA00022729"/>
    </source>
</evidence>
<gene>
    <name evidence="11" type="ORF">NEMVEDRAFT_v1g242599</name>
</gene>
<feature type="transmembrane region" description="Helical" evidence="9">
    <location>
        <begin position="915"/>
        <end position="937"/>
    </location>
</feature>
<dbReference type="EMBL" id="DS469573">
    <property type="protein sequence ID" value="EDO41768.1"/>
    <property type="molecule type" value="Genomic_DNA"/>
</dbReference>
<feature type="region of interest" description="Disordered" evidence="8">
    <location>
        <begin position="1501"/>
        <end position="1523"/>
    </location>
</feature>
<evidence type="ECO:0000313" key="11">
    <source>
        <dbReference type="EMBL" id="EDO41768.1"/>
    </source>
</evidence>
<evidence type="ECO:0000256" key="8">
    <source>
        <dbReference type="SAM" id="MobiDB-lite"/>
    </source>
</evidence>
<dbReference type="eggNOG" id="ENOG502RY1J">
    <property type="taxonomic scope" value="Eukaryota"/>
</dbReference>
<feature type="transmembrane region" description="Helical" evidence="9">
    <location>
        <begin position="949"/>
        <end position="967"/>
    </location>
</feature>
<accession>A7S3G5</accession>